<sequence length="138" mass="16061">MVSGRKHEEREHREVLNWVTPVDYGPQYSDILTERHCDIGQWLLDSPEYQAWLEGKKRTLFCHGIHGAGMTVLSAIVIRDVYSRFQNVSNIGIAYIFCNVQRHGEQTLEHLLMSLLKQFVQRQDYIPGNVKAFMQAQE</sequence>
<evidence type="ECO:0000313" key="4">
    <source>
        <dbReference type="Proteomes" id="UP000324241"/>
    </source>
</evidence>
<dbReference type="PANTHER" id="PTHR10039:SF15">
    <property type="entry name" value="NACHT DOMAIN-CONTAINING PROTEIN"/>
    <property type="match status" value="1"/>
</dbReference>
<dbReference type="RefSeq" id="XP_033429290.1">
    <property type="nucleotide sequence ID" value="XM_033567295.1"/>
</dbReference>
<evidence type="ECO:0000256" key="1">
    <source>
        <dbReference type="ARBA" id="ARBA00022737"/>
    </source>
</evidence>
<dbReference type="InterPro" id="IPR056884">
    <property type="entry name" value="NPHP3-like_N"/>
</dbReference>
<dbReference type="EMBL" id="QUQM01000001">
    <property type="protein sequence ID" value="KAA8649929.1"/>
    <property type="molecule type" value="Genomic_DNA"/>
</dbReference>
<dbReference type="AlphaFoldDB" id="A0A5M9MZ49"/>
<feature type="domain" description="Nephrocystin 3-like N-terminal" evidence="2">
    <location>
        <begin position="40"/>
        <end position="130"/>
    </location>
</feature>
<organism evidence="3 4">
    <name type="scientific">Aspergillus tanneri</name>
    <dbReference type="NCBI Taxonomy" id="1220188"/>
    <lineage>
        <taxon>Eukaryota</taxon>
        <taxon>Fungi</taxon>
        <taxon>Dikarya</taxon>
        <taxon>Ascomycota</taxon>
        <taxon>Pezizomycotina</taxon>
        <taxon>Eurotiomycetes</taxon>
        <taxon>Eurotiomycetidae</taxon>
        <taxon>Eurotiales</taxon>
        <taxon>Aspergillaceae</taxon>
        <taxon>Aspergillus</taxon>
        <taxon>Aspergillus subgen. Circumdati</taxon>
    </lineage>
</organism>
<dbReference type="OrthoDB" id="195446at2759"/>
<dbReference type="InterPro" id="IPR027417">
    <property type="entry name" value="P-loop_NTPase"/>
</dbReference>
<name>A0A5M9MZ49_9EURO</name>
<accession>A0A5M9MZ49</accession>
<reference evidence="3 4" key="1">
    <citation type="submission" date="2019-08" db="EMBL/GenBank/DDBJ databases">
        <title>The genome sequence of a newly discovered highly antifungal drug resistant Aspergillus species, Aspergillus tanneri NIH 1004.</title>
        <authorList>
            <person name="Mounaud S."/>
            <person name="Singh I."/>
            <person name="Joardar V."/>
            <person name="Pakala S."/>
            <person name="Pakala S."/>
            <person name="Venepally P."/>
            <person name="Chung J.K."/>
            <person name="Losada L."/>
            <person name="Nierman W.C."/>
        </authorList>
    </citation>
    <scope>NUCLEOTIDE SEQUENCE [LARGE SCALE GENOMIC DNA]</scope>
    <source>
        <strain evidence="3 4">NIH1004</strain>
    </source>
</reference>
<protein>
    <recommendedName>
        <fullName evidence="2">Nephrocystin 3-like N-terminal domain-containing protein</fullName>
    </recommendedName>
</protein>
<gene>
    <name evidence="3" type="ORF">ATNIH1004_002608</name>
</gene>
<comment type="caution">
    <text evidence="3">The sequence shown here is derived from an EMBL/GenBank/DDBJ whole genome shotgun (WGS) entry which is preliminary data.</text>
</comment>
<dbReference type="Proteomes" id="UP000324241">
    <property type="component" value="Unassembled WGS sequence"/>
</dbReference>
<dbReference type="Gene3D" id="3.40.50.300">
    <property type="entry name" value="P-loop containing nucleotide triphosphate hydrolases"/>
    <property type="match status" value="1"/>
</dbReference>
<dbReference type="Pfam" id="PF24883">
    <property type="entry name" value="NPHP3_N"/>
    <property type="match status" value="1"/>
</dbReference>
<dbReference type="PANTHER" id="PTHR10039">
    <property type="entry name" value="AMELOGENIN"/>
    <property type="match status" value="1"/>
</dbReference>
<evidence type="ECO:0000313" key="3">
    <source>
        <dbReference type="EMBL" id="KAA8649929.1"/>
    </source>
</evidence>
<evidence type="ECO:0000259" key="2">
    <source>
        <dbReference type="Pfam" id="PF24883"/>
    </source>
</evidence>
<dbReference type="VEuPathDB" id="FungiDB:EYZ11_012965"/>
<proteinExistence type="predicted"/>
<keyword evidence="1" id="KW-0677">Repeat</keyword>
<dbReference type="GeneID" id="54325310"/>